<proteinExistence type="inferred from homology"/>
<evidence type="ECO:0000256" key="5">
    <source>
        <dbReference type="ARBA" id="ARBA00023157"/>
    </source>
</evidence>
<evidence type="ECO:0000256" key="3">
    <source>
        <dbReference type="ARBA" id="ARBA00022525"/>
    </source>
</evidence>
<dbReference type="InterPro" id="IPR015615">
    <property type="entry name" value="TGF-beta-rel"/>
</dbReference>
<dbReference type="InterPro" id="IPR001839">
    <property type="entry name" value="TGF-b_C"/>
</dbReference>
<dbReference type="EnsemblMetazoa" id="PPA00695.1">
    <property type="protein sequence ID" value="PPA00695.1"/>
    <property type="gene ID" value="WBGene00090249"/>
</dbReference>
<dbReference type="PANTHER" id="PTHR11848">
    <property type="entry name" value="TGF-BETA FAMILY"/>
    <property type="match status" value="1"/>
</dbReference>
<keyword evidence="5" id="KW-1015">Disulfide bond</keyword>
<accession>A0A2A6BQN4</accession>
<keyword evidence="4" id="KW-0339">Growth factor</keyword>
<comment type="similarity">
    <text evidence="2">Belongs to the TGF-beta family.</text>
</comment>
<name>A0A2A6BQN4_PRIPA</name>
<keyword evidence="8" id="KW-1185">Reference proteome</keyword>
<gene>
    <name evidence="7" type="primary">WBGene00090249</name>
</gene>
<comment type="subcellular location">
    <subcellularLocation>
        <location evidence="1">Secreted</location>
    </subcellularLocation>
</comment>
<evidence type="ECO:0000256" key="2">
    <source>
        <dbReference type="ARBA" id="ARBA00006656"/>
    </source>
</evidence>
<dbReference type="PROSITE" id="PS00250">
    <property type="entry name" value="TGF_BETA_1"/>
    <property type="match status" value="1"/>
</dbReference>
<feature type="compositionally biased region" description="Basic and acidic residues" evidence="6">
    <location>
        <begin position="18"/>
        <end position="54"/>
    </location>
</feature>
<dbReference type="PROSITE" id="PS51362">
    <property type="entry name" value="TGF_BETA_2"/>
    <property type="match status" value="1"/>
</dbReference>
<dbReference type="InterPro" id="IPR017948">
    <property type="entry name" value="TGFb_CS"/>
</dbReference>
<reference evidence="8" key="1">
    <citation type="journal article" date="2008" name="Nat. Genet.">
        <title>The Pristionchus pacificus genome provides a unique perspective on nematode lifestyle and parasitism.</title>
        <authorList>
            <person name="Dieterich C."/>
            <person name="Clifton S.W."/>
            <person name="Schuster L.N."/>
            <person name="Chinwalla A."/>
            <person name="Delehaunty K."/>
            <person name="Dinkelacker I."/>
            <person name="Fulton L."/>
            <person name="Fulton R."/>
            <person name="Godfrey J."/>
            <person name="Minx P."/>
            <person name="Mitreva M."/>
            <person name="Roeseler W."/>
            <person name="Tian H."/>
            <person name="Witte H."/>
            <person name="Yang S.P."/>
            <person name="Wilson R.K."/>
            <person name="Sommer R.J."/>
        </authorList>
    </citation>
    <scope>NUCLEOTIDE SEQUENCE [LARGE SCALE GENOMIC DNA]</scope>
    <source>
        <strain evidence="8">PS312</strain>
    </source>
</reference>
<dbReference type="Gene3D" id="2.10.90.10">
    <property type="entry name" value="Cystine-knot cytokines"/>
    <property type="match status" value="2"/>
</dbReference>
<reference evidence="7" key="2">
    <citation type="submission" date="2022-06" db="UniProtKB">
        <authorList>
            <consortium name="EnsemblMetazoa"/>
        </authorList>
    </citation>
    <scope>IDENTIFICATION</scope>
    <source>
        <strain evidence="7">PS312</strain>
    </source>
</reference>
<keyword evidence="3" id="KW-0964">Secreted</keyword>
<dbReference type="Proteomes" id="UP000005239">
    <property type="component" value="Unassembled WGS sequence"/>
</dbReference>
<evidence type="ECO:0000256" key="1">
    <source>
        <dbReference type="ARBA" id="ARBA00004613"/>
    </source>
</evidence>
<evidence type="ECO:0000313" key="7">
    <source>
        <dbReference type="EnsemblMetazoa" id="PPA00695.1"/>
    </source>
</evidence>
<dbReference type="SUPFAM" id="SSF57501">
    <property type="entry name" value="Cystine-knot cytokines"/>
    <property type="match status" value="2"/>
</dbReference>
<dbReference type="OrthoDB" id="5948587at2759"/>
<dbReference type="InterPro" id="IPR029034">
    <property type="entry name" value="Cystine-knot_cytokine"/>
</dbReference>
<dbReference type="GO" id="GO:0005125">
    <property type="term" value="F:cytokine activity"/>
    <property type="evidence" value="ECO:0000318"/>
    <property type="project" value="GO_Central"/>
</dbReference>
<dbReference type="GO" id="GO:0005615">
    <property type="term" value="C:extracellular space"/>
    <property type="evidence" value="ECO:0000318"/>
    <property type="project" value="GO_Central"/>
</dbReference>
<organism evidence="7 8">
    <name type="scientific">Pristionchus pacificus</name>
    <name type="common">Parasitic nematode worm</name>
    <dbReference type="NCBI Taxonomy" id="54126"/>
    <lineage>
        <taxon>Eukaryota</taxon>
        <taxon>Metazoa</taxon>
        <taxon>Ecdysozoa</taxon>
        <taxon>Nematoda</taxon>
        <taxon>Chromadorea</taxon>
        <taxon>Rhabditida</taxon>
        <taxon>Rhabditina</taxon>
        <taxon>Diplogasteromorpha</taxon>
        <taxon>Diplogasteroidea</taxon>
        <taxon>Neodiplogasteridae</taxon>
        <taxon>Pristionchus</taxon>
    </lineage>
</organism>
<feature type="region of interest" description="Disordered" evidence="6">
    <location>
        <begin position="1"/>
        <end position="54"/>
    </location>
</feature>
<evidence type="ECO:0000256" key="6">
    <source>
        <dbReference type="SAM" id="MobiDB-lite"/>
    </source>
</evidence>
<dbReference type="PANTHER" id="PTHR11848:SF303">
    <property type="entry name" value="DAUER LARVA DEVELOPMENT REGULATORY GROWTH FACTOR DAF-7"/>
    <property type="match status" value="1"/>
</dbReference>
<dbReference type="GO" id="GO:0008083">
    <property type="term" value="F:growth factor activity"/>
    <property type="evidence" value="ECO:0007669"/>
    <property type="project" value="UniProtKB-KW"/>
</dbReference>
<dbReference type="AlphaFoldDB" id="A0A2A6BQN4"/>
<evidence type="ECO:0000256" key="4">
    <source>
        <dbReference type="ARBA" id="ARBA00023030"/>
    </source>
</evidence>
<dbReference type="GO" id="GO:0030509">
    <property type="term" value="P:BMP signaling pathway"/>
    <property type="evidence" value="ECO:0000318"/>
    <property type="project" value="GO_Central"/>
</dbReference>
<evidence type="ECO:0000313" key="8">
    <source>
        <dbReference type="Proteomes" id="UP000005239"/>
    </source>
</evidence>
<accession>A0A8R1U4X9</accession>
<feature type="compositionally biased region" description="Basic and acidic residues" evidence="6">
    <location>
        <begin position="1"/>
        <end position="10"/>
    </location>
</feature>
<protein>
    <submittedName>
        <fullName evidence="7">TGF_BETA_2 domain-containing protein</fullName>
    </submittedName>
</protein>
<sequence>MIDKVLEKGAKRSPSSHLELEAMDIKEKEEEETKTRIEDEKAKKRTEDKKNKEKPETIHIFGQQDAERVKRGTRSNISPTSSYLPRSFAFPRKNVIEQSSAVYQFSRKARLRMVKKAAIHVHLRRLFPSSTPPVDVEAPLVTVEVREGKPNGEVGDLVGVTIATVPLKYSYTSVAIEPNIVYRWIIERTENVTLHVRANMYGQNLAVMPGDTDDDRKLPILAVTMDPEDFNDPKRDMCGPDEKGCCLRQLKINYNDLKPLMRNSDFEVFGGTTLHVGMCAGDCSLSATETKWGEGVEGETFRARALNYTGVCCHPASYRDHDIMLVNSTYHVKNDRFHSAIENHVGAVLATQLNDKEEIQQNEILKRIKKEIGQPPANFIRTEEIIRKEEQLKKMLGLREGMKPAKAEFVRANGTRNFNQGQIDNVFVFSDTLSKRIVKKATLNVALRRPVVDPPLHNSVRYKPNMARVDIHERNPSGKGGRRVATRLVNVPLDTTVVVVTVDANVAYTWLQRGNVSLYVIANSAGDNLAVTPDNKPLKGTMALEMKVTQIPRESRGIYDNSDGNCKKPTRERGTELCCKIPGKVINFWDMGWYHVFAPERYSTKLCSGKCGNTVRQMHYGVYLEAATNDEAACCHPFGRVAYRTVSNLLYTGTNLAIVSTKSFWMRRSHRALADEKRRPSEHPESLTREERYGLYKSLRYPAFHTTMNTMNILLLPLFLCIGVQAKKRNFNCSIFSMKFIDGKRIDIKQSSWQTCGASCRTVLKRDETDGPLKISGACGVLDFMHDTNGCMGNPHDSAIHCDCSADNCNFPFSDENAAKFEGEYIVKSKIKSDTTACKEFELVYNWKEDERKIVSFVKNASDVLCTGANCHTWIEEKGQWETTISGGCGKLSGPAPKCEKIGITHVECVCAGVNCNVISDAVTAQSYHDEWSDHFPPGPYPRSGKE</sequence>